<keyword evidence="3" id="KW-1185">Reference proteome</keyword>
<dbReference type="Pfam" id="PF20465">
    <property type="entry name" value="MmeI_hel"/>
    <property type="match status" value="1"/>
</dbReference>
<proteinExistence type="predicted"/>
<organism evidence="2 3">
    <name type="scientific">Ruegeria marisrubri</name>
    <dbReference type="NCBI Taxonomy" id="1685379"/>
    <lineage>
        <taxon>Bacteria</taxon>
        <taxon>Pseudomonadati</taxon>
        <taxon>Pseudomonadota</taxon>
        <taxon>Alphaproteobacteria</taxon>
        <taxon>Rhodobacterales</taxon>
        <taxon>Roseobacteraceae</taxon>
        <taxon>Ruegeria</taxon>
    </lineage>
</organism>
<dbReference type="STRING" id="1685379.AVO45_09410"/>
<name>A0A0X3TR35_9RHOB</name>
<dbReference type="AlphaFoldDB" id="A0A0X3TR35"/>
<feature type="domain" description="MmeI-like helicase spacer" evidence="1">
    <location>
        <begin position="1"/>
        <end position="66"/>
    </location>
</feature>
<protein>
    <recommendedName>
        <fullName evidence="1">MmeI-like helicase spacer domain-containing protein</fullName>
    </recommendedName>
</protein>
<evidence type="ECO:0000313" key="3">
    <source>
        <dbReference type="Proteomes" id="UP000053791"/>
    </source>
</evidence>
<comment type="caution">
    <text evidence="2">The sequence shown here is derived from an EMBL/GenBank/DDBJ whole genome shotgun (WGS) entry which is preliminary data.</text>
</comment>
<evidence type="ECO:0000313" key="2">
    <source>
        <dbReference type="EMBL" id="KUJ78159.1"/>
    </source>
</evidence>
<dbReference type="EMBL" id="LQBQ01000023">
    <property type="protein sequence ID" value="KUJ78159.1"/>
    <property type="molecule type" value="Genomic_DNA"/>
</dbReference>
<dbReference type="Proteomes" id="UP000053791">
    <property type="component" value="Unassembled WGS sequence"/>
</dbReference>
<evidence type="ECO:0000259" key="1">
    <source>
        <dbReference type="Pfam" id="PF20465"/>
    </source>
</evidence>
<reference evidence="2 3" key="1">
    <citation type="submission" date="2015-12" db="EMBL/GenBank/DDBJ databases">
        <authorList>
            <person name="Shamseldin A."/>
            <person name="Moawad H."/>
            <person name="Abd El-Rahim W.M."/>
            <person name="Sadowsky M.J."/>
        </authorList>
    </citation>
    <scope>NUCLEOTIDE SEQUENCE [LARGE SCALE GENOMIC DNA]</scope>
    <source>
        <strain evidence="2 3">ZGT118</strain>
    </source>
</reference>
<gene>
    <name evidence="2" type="ORF">AVO45_09410</name>
</gene>
<dbReference type="InterPro" id="IPR046819">
    <property type="entry name" value="MmeI_hel"/>
</dbReference>
<sequence>MRCLFSMFAEDVKLIPPDSFTNLPKDMAKTPENAAPMLQELWEKMNVGEFSTAIRHKVLRFNGGLFADSTALPLDSQQIALLICAENKDWKTVEPAIFGTLAHFGGILVRRLAHDAPSYSRVGASGKPGAVRSAALKRIK</sequence>
<accession>A0A0X3TR35</accession>